<dbReference type="PROSITE" id="PS50112">
    <property type="entry name" value="PAS"/>
    <property type="match status" value="2"/>
</dbReference>
<evidence type="ECO:0000256" key="7">
    <source>
        <dbReference type="ARBA" id="ARBA00023163"/>
    </source>
</evidence>
<keyword evidence="7" id="KW-0804">Transcription</keyword>
<evidence type="ECO:0000256" key="8">
    <source>
        <dbReference type="ARBA" id="ARBA00023242"/>
    </source>
</evidence>
<dbReference type="GO" id="GO:0046983">
    <property type="term" value="F:protein dimerization activity"/>
    <property type="evidence" value="ECO:0007669"/>
    <property type="project" value="InterPro"/>
</dbReference>
<accession>T1Q072</accession>
<dbReference type="PROSITE" id="PS50888">
    <property type="entry name" value="BHLH"/>
    <property type="match status" value="1"/>
</dbReference>
<dbReference type="AlphaFoldDB" id="T1Q072"/>
<dbReference type="GO" id="GO:0005634">
    <property type="term" value="C:nucleus"/>
    <property type="evidence" value="ECO:0007669"/>
    <property type="project" value="UniProtKB-SubCell"/>
</dbReference>
<evidence type="ECO:0000256" key="6">
    <source>
        <dbReference type="ARBA" id="ARBA00023159"/>
    </source>
</evidence>
<dbReference type="GO" id="GO:0000981">
    <property type="term" value="F:DNA-binding transcription factor activity, RNA polymerase II-specific"/>
    <property type="evidence" value="ECO:0007669"/>
    <property type="project" value="TreeGrafter"/>
</dbReference>
<comment type="subcellular location">
    <subcellularLocation>
        <location evidence="1">Nucleus</location>
    </subcellularLocation>
</comment>
<keyword evidence="8" id="KW-0539">Nucleus</keyword>
<evidence type="ECO:0000256" key="3">
    <source>
        <dbReference type="ARBA" id="ARBA00022843"/>
    </source>
</evidence>
<dbReference type="FunFam" id="3.30.450.20:FF:000015">
    <property type="entry name" value="Hypoxia-inducible factor 1-alpha isoform 1"/>
    <property type="match status" value="1"/>
</dbReference>
<evidence type="ECO:0000259" key="12">
    <source>
        <dbReference type="PROSITE" id="PS50888"/>
    </source>
</evidence>
<dbReference type="SUPFAM" id="SSF47459">
    <property type="entry name" value="HLH, helix-loop-helix DNA-binding domain"/>
    <property type="match status" value="1"/>
</dbReference>
<dbReference type="PANTHER" id="PTHR23043">
    <property type="entry name" value="HYPOXIA-INDUCIBLE FACTOR 1 ALPHA"/>
    <property type="match status" value="1"/>
</dbReference>
<sequence>MEIEPGGKRPSLELRKVRSRDAARSRRSQETEVFYQLARTLPLPRTVTSHLDKAAIIRLTLSYLRVQQLLPAEELGAETEEETDGYFLRALPGFVMVLSAEGDMVYLSENVSQHIGVPQLDLVGQSVFDFIHPCDQEELRDILTSKQRVGKKQSQDVHTERSFFLRMKSTLTSKGRTLSSKSAAWKVLQCSGHIHTYSSAEPPLTCLTVLCEPIPNPSHIDFPLDRSVFLSRHSMDLHFVQCDERVTELLGYSPEDLIGHSAYEYYHALDTDHVTKSLQILLSKGQVCTGHYRFLVKHGGFVWAETQATVLYSSKSTLPEAVVCINFILSGVQDSGVVFSVEQMERPLIPKSKSEPDSVAMETSAELFLKLKESPEELTQLAPSAGDSVEPLTDSTELKMFSFLPARGPSPPAAPQDLCTPELRQLLAPIFDSVATESSSSLAPSDSLSFDMDKVEKLFAARKEDEAPPMTVPQECEGLDLDMLAPYISMDDDFQLTFLTPNLEPDPPRSGTAKKRALDLDDCPLPKLSALE</sequence>
<dbReference type="InterPro" id="IPR036638">
    <property type="entry name" value="HLH_DNA-bd_sf"/>
</dbReference>
<dbReference type="NCBIfam" id="TIGR00229">
    <property type="entry name" value="sensory_box"/>
    <property type="match status" value="1"/>
</dbReference>
<dbReference type="SUPFAM" id="SSF55785">
    <property type="entry name" value="PYP-like sensor domain (PAS domain)"/>
    <property type="match status" value="2"/>
</dbReference>
<keyword evidence="9" id="KW-0379">Hydroxylation</keyword>
<dbReference type="InterPro" id="IPR011598">
    <property type="entry name" value="bHLH_dom"/>
</dbReference>
<evidence type="ECO:0000256" key="5">
    <source>
        <dbReference type="ARBA" id="ARBA00023125"/>
    </source>
</evidence>
<keyword evidence="2" id="KW-0677">Repeat</keyword>
<evidence type="ECO:0000256" key="10">
    <source>
        <dbReference type="SAM" id="MobiDB-lite"/>
    </source>
</evidence>
<dbReference type="Pfam" id="PF11413">
    <property type="entry name" value="HIF-1"/>
    <property type="match status" value="1"/>
</dbReference>
<dbReference type="SMART" id="SM00353">
    <property type="entry name" value="HLH"/>
    <property type="match status" value="1"/>
</dbReference>
<feature type="region of interest" description="Disordered" evidence="10">
    <location>
        <begin position="499"/>
        <end position="518"/>
    </location>
</feature>
<dbReference type="FunFam" id="3.30.450.20:FF:000005">
    <property type="entry name" value="Hypoxia-inducible factor 1 subunit alpha"/>
    <property type="match status" value="1"/>
</dbReference>
<proteinExistence type="evidence at transcript level"/>
<evidence type="ECO:0000256" key="2">
    <source>
        <dbReference type="ARBA" id="ARBA00022737"/>
    </source>
</evidence>
<dbReference type="SMR" id="T1Q072"/>
<dbReference type="Pfam" id="PF00989">
    <property type="entry name" value="PAS"/>
    <property type="match status" value="1"/>
</dbReference>
<dbReference type="Pfam" id="PF23171">
    <property type="entry name" value="bHLH_HIF1A"/>
    <property type="match status" value="1"/>
</dbReference>
<dbReference type="InterPro" id="IPR013767">
    <property type="entry name" value="PAS_fold"/>
</dbReference>
<name>T1Q072_POLSP</name>
<evidence type="ECO:0000259" key="11">
    <source>
        <dbReference type="PROSITE" id="PS50112"/>
    </source>
</evidence>
<dbReference type="InterPro" id="IPR035965">
    <property type="entry name" value="PAS-like_dom_sf"/>
</dbReference>
<dbReference type="GO" id="GO:0071456">
    <property type="term" value="P:cellular response to hypoxia"/>
    <property type="evidence" value="ECO:0007669"/>
    <property type="project" value="TreeGrafter"/>
</dbReference>
<dbReference type="PANTHER" id="PTHR23043:SF34">
    <property type="entry name" value="HYPOXIA-INDUCIBLE FACTOR 1 SUBUNIT ALPHA,-LIKE"/>
    <property type="match status" value="1"/>
</dbReference>
<reference evidence="13" key="1">
    <citation type="journal article" date="2013" name="FEBS Open Bio">
        <title>Molecular Evolution of the Hypoxia Inducible Factor in the Osteichthyes.</title>
        <authorList>
            <person name="Chi W."/>
            <person name="He S."/>
        </authorList>
    </citation>
    <scope>NUCLEOTIDE SEQUENCE</scope>
    <source>
        <strain evidence="13">Psp0003</strain>
    </source>
</reference>
<evidence type="ECO:0000256" key="4">
    <source>
        <dbReference type="ARBA" id="ARBA00023015"/>
    </source>
</evidence>
<dbReference type="EMBL" id="JQ031055">
    <property type="protein sequence ID" value="AFU07574.1"/>
    <property type="molecule type" value="mRNA"/>
</dbReference>
<dbReference type="InterPro" id="IPR000014">
    <property type="entry name" value="PAS"/>
</dbReference>
<dbReference type="Pfam" id="PF14598">
    <property type="entry name" value="PAS_11"/>
    <property type="match status" value="1"/>
</dbReference>
<dbReference type="SMART" id="SM00091">
    <property type="entry name" value="PAS"/>
    <property type="match status" value="2"/>
</dbReference>
<evidence type="ECO:0000256" key="9">
    <source>
        <dbReference type="ARBA" id="ARBA00023278"/>
    </source>
</evidence>
<feature type="region of interest" description="Disordered" evidence="10">
    <location>
        <begin position="1"/>
        <end position="24"/>
    </location>
</feature>
<evidence type="ECO:0000313" key="13">
    <source>
        <dbReference type="EMBL" id="AFU07574.1"/>
    </source>
</evidence>
<organism evidence="13">
    <name type="scientific">Polyodon spathula</name>
    <name type="common">North American paddlefish</name>
    <name type="synonym">Squalus spathula</name>
    <dbReference type="NCBI Taxonomy" id="7913"/>
    <lineage>
        <taxon>Eukaryota</taxon>
        <taxon>Metazoa</taxon>
        <taxon>Chordata</taxon>
        <taxon>Craniata</taxon>
        <taxon>Vertebrata</taxon>
        <taxon>Euteleostomi</taxon>
        <taxon>Actinopterygii</taxon>
        <taxon>Chondrostei</taxon>
        <taxon>Acipenseriformes</taxon>
        <taxon>Polyodontidae</taxon>
        <taxon>Polyodon</taxon>
    </lineage>
</organism>
<feature type="domain" description="PAS" evidence="11">
    <location>
        <begin position="80"/>
        <end position="143"/>
    </location>
</feature>
<dbReference type="InterPro" id="IPR021537">
    <property type="entry name" value="HIF_alpha-like"/>
</dbReference>
<keyword evidence="3" id="KW-0832">Ubl conjugation</keyword>
<protein>
    <submittedName>
        <fullName evidence="13">Hypoxia-inducible factor 3 alpha subunit</fullName>
    </submittedName>
</protein>
<dbReference type="GO" id="GO:0000977">
    <property type="term" value="F:RNA polymerase II transcription regulatory region sequence-specific DNA binding"/>
    <property type="evidence" value="ECO:0007669"/>
    <property type="project" value="TreeGrafter"/>
</dbReference>
<keyword evidence="6" id="KW-0010">Activator</keyword>
<keyword evidence="5" id="KW-0238">DNA-binding</keyword>
<keyword evidence="4" id="KW-0805">Transcription regulation</keyword>
<evidence type="ECO:0000256" key="1">
    <source>
        <dbReference type="ARBA" id="ARBA00004123"/>
    </source>
</evidence>
<feature type="domain" description="BHLH" evidence="12">
    <location>
        <begin position="14"/>
        <end position="67"/>
    </location>
</feature>
<dbReference type="CDD" id="cd00130">
    <property type="entry name" value="PAS"/>
    <property type="match status" value="2"/>
</dbReference>
<feature type="domain" description="PAS" evidence="11">
    <location>
        <begin position="243"/>
        <end position="285"/>
    </location>
</feature>
<dbReference type="Gene3D" id="3.30.450.20">
    <property type="entry name" value="PAS domain"/>
    <property type="match status" value="2"/>
</dbReference>